<dbReference type="InterPro" id="IPR058192">
    <property type="entry name" value="WHD_ROQ1-like"/>
</dbReference>
<dbReference type="Gene3D" id="3.40.50.10140">
    <property type="entry name" value="Toll/interleukin-1 receptor homology (TIR) domain"/>
    <property type="match status" value="1"/>
</dbReference>
<evidence type="ECO:0000313" key="5">
    <source>
        <dbReference type="EMBL" id="KAL3726569.1"/>
    </source>
</evidence>
<evidence type="ECO:0000256" key="3">
    <source>
        <dbReference type="ARBA" id="ARBA00023027"/>
    </source>
</evidence>
<comment type="caution">
    <text evidence="5">The sequence shown here is derived from an EMBL/GenBank/DDBJ whole genome shotgun (WGS) entry which is preliminary data.</text>
</comment>
<dbReference type="InterPro" id="IPR035897">
    <property type="entry name" value="Toll_tir_struct_dom_sf"/>
</dbReference>
<evidence type="ECO:0000256" key="1">
    <source>
        <dbReference type="ARBA" id="ARBA00022614"/>
    </source>
</evidence>
<keyword evidence="2" id="KW-0677">Repeat</keyword>
<dbReference type="InterPro" id="IPR044974">
    <property type="entry name" value="Disease_R_plants"/>
</dbReference>
<dbReference type="Gene3D" id="3.80.10.10">
    <property type="entry name" value="Ribonuclease Inhibitor"/>
    <property type="match status" value="4"/>
</dbReference>
<dbReference type="Pfam" id="PF23282">
    <property type="entry name" value="WHD_ROQ1"/>
    <property type="match status" value="1"/>
</dbReference>
<dbReference type="Gene3D" id="1.10.8.430">
    <property type="entry name" value="Helical domain of apoptotic protease-activating factors"/>
    <property type="match status" value="1"/>
</dbReference>
<dbReference type="InterPro" id="IPR027417">
    <property type="entry name" value="P-loop_NTPase"/>
</dbReference>
<dbReference type="InterPro" id="IPR000157">
    <property type="entry name" value="TIR_dom"/>
</dbReference>
<protein>
    <recommendedName>
        <fullName evidence="4">TIR domain-containing protein</fullName>
    </recommendedName>
</protein>
<sequence>MEIDKAMCIPLAVAIAVILLSVLASRFLKKKERTIANASIEESASSTFENEYEVFLSFRGRDTRTSFADYLYTSLVDDGISVFRDDDELRIGEKIGPDLLRAIRNSKISIPILSPDYASSKWCLRELARMIKCKRDEGHIVLPIFYKVEPGDVRHQTGSFGKAFHSIKKHYEVEEVQQWVRALKEVGSLKGWESEKIANGHEGELVKIIVKKVSAELKEALQYITENLVGISDHVEEIMRMLSNNDGETRFVGIHGMGGVGKTTLAKVIFNKLCHQFDHCSFLADVRETSEKWGAHHLQNQLISNILKQKHKDVFNVDEGLRIIRKRFRHAKVLILLDDVDDVSQLNCLAGNRDWFGLGSKIFITTRKVTVLDEARVDNSYELNGLDADNSLLLFSRNAFRRDFPLPEFVDLSRNIVSTTGGLPLALEVIGSFLCRKSVAVWEETLKKLRKTPRKEVQAKLKISYDALDYEQQQIFLDIACFFVGTDERIASYMWHDCEYYPQMGIDELRSMSLIKVGNDHRLLMHDQLRDLGREIVRQEGYEKPWKRSRLWIHKESLHVLEKNKGTAKIKALRLNESGLGRVCSKEPFEKLPSLRFLEMNNFVLSGDFKCLLSELRWLCWKNWPSNFMATDFHVEKLGILDLSRSKVTEHWGGWNQITSRDFNSQRCENLTEVHPSIGNIHTLISLDVRDCWRLKKLPMEVNQLQELEELFIDRTRMEEIPISKGSMKKLRTLSATDCESLVRIPRSLGHLASLSTLDFSGCVKLAELPDSIGYLQTLRRLSLRRCQSLRGVPDSIGKLESLTELDISYTSFKELPESIGDMHNLEVLQMVSSAVTRLPGAIGMLGKLTRLVATRCNFLEKVCSDIGELSSLKALQLSGTGIYGLPESIGTLSCLQVLDLQGCDQLQLLPNLPSGLRTLGLSCQSPTLPILSNPINLKELSVTGCSALECLPELPSELLMLSITGCRTLECLPELPSEMLKLSITRCQMLRKLPDLSNLKHLSKLMLATCSELREVKGLEGLASLTMLDVQECPKLPRLDKAECLVSLRYLRIGPSEALERLVDRLELSNLNVLPSCENQFEIQVLNSFIFLEVLDLTDCMSMERLNLSTLKLLRKANVRKCKNLVKISGLENLEYLERLDISECTSIKGLDLAKLKYLRYLCISKCKNLSEVHGLEFLEYLEGLDISGCTSIEMLPDLSCFKTLLSLNINHCEKLRDIQTLEKFPSCRWLYIDGCKSMVKLPNLSKFEGLVELVVKDCHALLEIPELKEMRCLEFIDVSRCKSIEYLPDLSLCKDLKCLVVRDCEKLIGLGDLPNSLWQVDISGCKSLQMISESHRMDVIQNYQEPMHHPLYDEITFWR</sequence>
<dbReference type="InterPro" id="IPR042197">
    <property type="entry name" value="Apaf_helical"/>
</dbReference>
<dbReference type="SMART" id="SM00255">
    <property type="entry name" value="TIR"/>
    <property type="match status" value="1"/>
</dbReference>
<dbReference type="SUPFAM" id="SSF52540">
    <property type="entry name" value="P-loop containing nucleoside triphosphate hydrolases"/>
    <property type="match status" value="1"/>
</dbReference>
<dbReference type="PANTHER" id="PTHR11017:SF570">
    <property type="entry name" value="DISEASE RESISTANCE PROTEIN (TIR-NBS CLASS)-RELATED"/>
    <property type="match status" value="1"/>
</dbReference>
<feature type="domain" description="TIR" evidence="4">
    <location>
        <begin position="50"/>
        <end position="217"/>
    </location>
</feature>
<dbReference type="EMBL" id="JBJKBG010000008">
    <property type="protein sequence ID" value="KAL3726569.1"/>
    <property type="molecule type" value="Genomic_DNA"/>
</dbReference>
<accession>A0ABD3JJH5</accession>
<evidence type="ECO:0000313" key="6">
    <source>
        <dbReference type="Proteomes" id="UP001634007"/>
    </source>
</evidence>
<dbReference type="FunFam" id="3.40.50.10140:FF:000007">
    <property type="entry name" value="Disease resistance protein (TIR-NBS-LRR class)"/>
    <property type="match status" value="1"/>
</dbReference>
<dbReference type="SUPFAM" id="SSF52058">
    <property type="entry name" value="L domain-like"/>
    <property type="match status" value="2"/>
</dbReference>
<keyword evidence="1" id="KW-0433">Leucine-rich repeat</keyword>
<dbReference type="PROSITE" id="PS50104">
    <property type="entry name" value="TIR"/>
    <property type="match status" value="1"/>
</dbReference>
<proteinExistence type="predicted"/>
<dbReference type="InterPro" id="IPR032675">
    <property type="entry name" value="LRR_dom_sf"/>
</dbReference>
<dbReference type="InterPro" id="IPR002182">
    <property type="entry name" value="NB-ARC"/>
</dbReference>
<dbReference type="Proteomes" id="UP001634007">
    <property type="component" value="Unassembled WGS sequence"/>
</dbReference>
<name>A0ABD3JJH5_EUCGL</name>
<organism evidence="5 6">
    <name type="scientific">Eucalyptus globulus</name>
    <name type="common">Tasmanian blue gum</name>
    <dbReference type="NCBI Taxonomy" id="34317"/>
    <lineage>
        <taxon>Eukaryota</taxon>
        <taxon>Viridiplantae</taxon>
        <taxon>Streptophyta</taxon>
        <taxon>Embryophyta</taxon>
        <taxon>Tracheophyta</taxon>
        <taxon>Spermatophyta</taxon>
        <taxon>Magnoliopsida</taxon>
        <taxon>eudicotyledons</taxon>
        <taxon>Gunneridae</taxon>
        <taxon>Pentapetalae</taxon>
        <taxon>rosids</taxon>
        <taxon>malvids</taxon>
        <taxon>Myrtales</taxon>
        <taxon>Myrtaceae</taxon>
        <taxon>Myrtoideae</taxon>
        <taxon>Eucalypteae</taxon>
        <taxon>Eucalyptus</taxon>
    </lineage>
</organism>
<dbReference type="Pfam" id="PF01582">
    <property type="entry name" value="TIR"/>
    <property type="match status" value="1"/>
</dbReference>
<reference evidence="5 6" key="1">
    <citation type="submission" date="2024-11" db="EMBL/GenBank/DDBJ databases">
        <title>Chromosome-level genome assembly of Eucalyptus globulus Labill. provides insights into its genome evolution.</title>
        <authorList>
            <person name="Li X."/>
        </authorList>
    </citation>
    <scope>NUCLEOTIDE SEQUENCE [LARGE SCALE GENOMIC DNA]</scope>
    <source>
        <strain evidence="5">CL2024</strain>
        <tissue evidence="5">Fresh tender leaves</tissue>
    </source>
</reference>
<dbReference type="SMART" id="SM00364">
    <property type="entry name" value="LRR_BAC"/>
    <property type="match status" value="4"/>
</dbReference>
<evidence type="ECO:0000259" key="4">
    <source>
        <dbReference type="PROSITE" id="PS50104"/>
    </source>
</evidence>
<gene>
    <name evidence="5" type="ORF">ACJRO7_031467</name>
</gene>
<dbReference type="Gene3D" id="3.40.50.300">
    <property type="entry name" value="P-loop containing nucleotide triphosphate hydrolases"/>
    <property type="match status" value="1"/>
</dbReference>
<dbReference type="PRINTS" id="PR00364">
    <property type="entry name" value="DISEASERSIST"/>
</dbReference>
<dbReference type="PANTHER" id="PTHR11017">
    <property type="entry name" value="LEUCINE-RICH REPEAT-CONTAINING PROTEIN"/>
    <property type="match status" value="1"/>
</dbReference>
<evidence type="ECO:0000256" key="2">
    <source>
        <dbReference type="ARBA" id="ARBA00022737"/>
    </source>
</evidence>
<keyword evidence="6" id="KW-1185">Reference proteome</keyword>
<keyword evidence="3" id="KW-0520">NAD</keyword>
<dbReference type="Gene3D" id="3.40.1170.20">
    <property type="entry name" value="tRNA intron endonuclease, N-terminal domain"/>
    <property type="match status" value="2"/>
</dbReference>
<dbReference type="Pfam" id="PF00931">
    <property type="entry name" value="NB-ARC"/>
    <property type="match status" value="1"/>
</dbReference>
<dbReference type="SUPFAM" id="SSF52200">
    <property type="entry name" value="Toll/Interleukin receptor TIR domain"/>
    <property type="match status" value="1"/>
</dbReference>